<dbReference type="Pfam" id="PF19953">
    <property type="entry name" value="EACC1"/>
    <property type="match status" value="1"/>
</dbReference>
<dbReference type="RefSeq" id="WP_269659137.1">
    <property type="nucleotide sequence ID" value="NZ_CP114413.1"/>
</dbReference>
<dbReference type="EMBL" id="CP114413">
    <property type="protein sequence ID" value="WAZ21490.1"/>
    <property type="molecule type" value="Genomic_DNA"/>
</dbReference>
<gene>
    <name evidence="1" type="ORF">STRCI_002665</name>
</gene>
<dbReference type="Proteomes" id="UP001164439">
    <property type="component" value="Chromosome"/>
</dbReference>
<reference evidence="1" key="1">
    <citation type="submission" date="2022-12" db="EMBL/GenBank/DDBJ databases">
        <authorList>
            <person name="Ruckert C."/>
            <person name="Busche T."/>
            <person name="Kalinowski J."/>
            <person name="Wittmann C."/>
        </authorList>
    </citation>
    <scope>NUCLEOTIDE SEQUENCE</scope>
    <source>
        <strain evidence="1">DSM 40467</strain>
    </source>
</reference>
<evidence type="ECO:0000313" key="2">
    <source>
        <dbReference type="Proteomes" id="UP001164439"/>
    </source>
</evidence>
<sequence>MDVCLRLPDDSDGGEVKQLYDWLLAERAVDLDAEISLRGDPPSESLLGDDFDVMGDVLDIVQLVVESSFQLASLGFIILEFRRARRPRSHVVVERGGRRATLRPDASPDEVEEFLRELDAMNEPPDDEPPGGGTP</sequence>
<name>A0ABY7KCP0_9ACTN</name>
<evidence type="ECO:0000313" key="1">
    <source>
        <dbReference type="EMBL" id="WAZ21490.1"/>
    </source>
</evidence>
<organism evidence="1 2">
    <name type="scientific">Streptomyces cinnabarinus</name>
    <dbReference type="NCBI Taxonomy" id="67287"/>
    <lineage>
        <taxon>Bacteria</taxon>
        <taxon>Bacillati</taxon>
        <taxon>Actinomycetota</taxon>
        <taxon>Actinomycetes</taxon>
        <taxon>Kitasatosporales</taxon>
        <taxon>Streptomycetaceae</taxon>
        <taxon>Streptomyces</taxon>
    </lineage>
</organism>
<proteinExistence type="predicted"/>
<keyword evidence="2" id="KW-1185">Reference proteome</keyword>
<accession>A0ABY7KCP0</accession>
<dbReference type="InterPro" id="IPR045428">
    <property type="entry name" value="EACC1"/>
</dbReference>
<protein>
    <submittedName>
        <fullName evidence="1">Uncharacterized protein</fullName>
    </submittedName>
</protein>